<gene>
    <name evidence="4" type="ORF">CTI12_AA575350</name>
</gene>
<evidence type="ECO:0000313" key="4">
    <source>
        <dbReference type="EMBL" id="PWA39077.1"/>
    </source>
</evidence>
<proteinExistence type="predicted"/>
<reference evidence="4 5" key="1">
    <citation type="journal article" date="2018" name="Mol. Plant">
        <title>The genome of Artemisia annua provides insight into the evolution of Asteraceae family and artemisinin biosynthesis.</title>
        <authorList>
            <person name="Shen Q."/>
            <person name="Zhang L."/>
            <person name="Liao Z."/>
            <person name="Wang S."/>
            <person name="Yan T."/>
            <person name="Shi P."/>
            <person name="Liu M."/>
            <person name="Fu X."/>
            <person name="Pan Q."/>
            <person name="Wang Y."/>
            <person name="Lv Z."/>
            <person name="Lu X."/>
            <person name="Zhang F."/>
            <person name="Jiang W."/>
            <person name="Ma Y."/>
            <person name="Chen M."/>
            <person name="Hao X."/>
            <person name="Li L."/>
            <person name="Tang Y."/>
            <person name="Lv G."/>
            <person name="Zhou Y."/>
            <person name="Sun X."/>
            <person name="Brodelius P.E."/>
            <person name="Rose J.K.C."/>
            <person name="Tang K."/>
        </authorList>
    </citation>
    <scope>NUCLEOTIDE SEQUENCE [LARGE SCALE GENOMIC DNA]</scope>
    <source>
        <strain evidence="5">cv. Huhao1</strain>
        <tissue evidence="4">Leaf</tissue>
    </source>
</reference>
<protein>
    <submittedName>
        <fullName evidence="4">Pentatricopeptide repeat-containing protein</fullName>
    </submittedName>
</protein>
<dbReference type="InterPro" id="IPR011990">
    <property type="entry name" value="TPR-like_helical_dom_sf"/>
</dbReference>
<name>A0A2U1KQP1_ARTAN</name>
<keyword evidence="3" id="KW-0472">Membrane</keyword>
<evidence type="ECO:0000256" key="1">
    <source>
        <dbReference type="ARBA" id="ARBA00022737"/>
    </source>
</evidence>
<sequence>MNLVGWNALMSSYSQQGDKDSVVELFSSMKYRGLAPHGYTFLSIMTAFCNAGFARKAKKFH</sequence>
<keyword evidence="3" id="KW-1133">Transmembrane helix</keyword>
<evidence type="ECO:0000256" key="3">
    <source>
        <dbReference type="SAM" id="Phobius"/>
    </source>
</evidence>
<dbReference type="InterPro" id="IPR002885">
    <property type="entry name" value="PPR_rpt"/>
</dbReference>
<comment type="caution">
    <text evidence="4">The sequence shown here is derived from an EMBL/GenBank/DDBJ whole genome shotgun (WGS) entry which is preliminary data.</text>
</comment>
<feature type="transmembrane region" description="Helical" evidence="3">
    <location>
        <begin position="34"/>
        <end position="53"/>
    </location>
</feature>
<dbReference type="NCBIfam" id="TIGR00756">
    <property type="entry name" value="PPR"/>
    <property type="match status" value="1"/>
</dbReference>
<accession>A0A2U1KQP1</accession>
<dbReference type="PROSITE" id="PS51375">
    <property type="entry name" value="PPR"/>
    <property type="match status" value="1"/>
</dbReference>
<dbReference type="EMBL" id="PKPP01014985">
    <property type="protein sequence ID" value="PWA39077.1"/>
    <property type="molecule type" value="Genomic_DNA"/>
</dbReference>
<dbReference type="Proteomes" id="UP000245207">
    <property type="component" value="Unassembled WGS sequence"/>
</dbReference>
<dbReference type="Gene3D" id="1.25.40.10">
    <property type="entry name" value="Tetratricopeptide repeat domain"/>
    <property type="match status" value="1"/>
</dbReference>
<keyword evidence="3" id="KW-0812">Transmembrane</keyword>
<keyword evidence="1" id="KW-0677">Repeat</keyword>
<evidence type="ECO:0000256" key="2">
    <source>
        <dbReference type="PROSITE-ProRule" id="PRU00708"/>
    </source>
</evidence>
<dbReference type="AlphaFoldDB" id="A0A2U1KQP1"/>
<organism evidence="4 5">
    <name type="scientific">Artemisia annua</name>
    <name type="common">Sweet wormwood</name>
    <dbReference type="NCBI Taxonomy" id="35608"/>
    <lineage>
        <taxon>Eukaryota</taxon>
        <taxon>Viridiplantae</taxon>
        <taxon>Streptophyta</taxon>
        <taxon>Embryophyta</taxon>
        <taxon>Tracheophyta</taxon>
        <taxon>Spermatophyta</taxon>
        <taxon>Magnoliopsida</taxon>
        <taxon>eudicotyledons</taxon>
        <taxon>Gunneridae</taxon>
        <taxon>Pentapetalae</taxon>
        <taxon>asterids</taxon>
        <taxon>campanulids</taxon>
        <taxon>Asterales</taxon>
        <taxon>Asteraceae</taxon>
        <taxon>Asteroideae</taxon>
        <taxon>Anthemideae</taxon>
        <taxon>Artemisiinae</taxon>
        <taxon>Artemisia</taxon>
    </lineage>
</organism>
<keyword evidence="5" id="KW-1185">Reference proteome</keyword>
<evidence type="ECO:0000313" key="5">
    <source>
        <dbReference type="Proteomes" id="UP000245207"/>
    </source>
</evidence>
<dbReference type="STRING" id="35608.A0A2U1KQP1"/>
<dbReference type="Pfam" id="PF13041">
    <property type="entry name" value="PPR_2"/>
    <property type="match status" value="1"/>
</dbReference>
<dbReference type="OrthoDB" id="1912849at2759"/>
<feature type="repeat" description="PPR" evidence="2">
    <location>
        <begin position="2"/>
        <end position="36"/>
    </location>
</feature>